<dbReference type="AlphaFoldDB" id="A0A0V8JAW2"/>
<proteinExistence type="predicted"/>
<keyword evidence="3" id="KW-0804">Transcription</keyword>
<dbReference type="RefSeq" id="WP_061967271.1">
    <property type="nucleotide sequence ID" value="NZ_FMAV01000001.1"/>
</dbReference>
<dbReference type="GO" id="GO:0045892">
    <property type="term" value="P:negative regulation of DNA-templated transcription"/>
    <property type="evidence" value="ECO:0007669"/>
    <property type="project" value="UniProtKB-ARBA"/>
</dbReference>
<evidence type="ECO:0000313" key="7">
    <source>
        <dbReference type="Proteomes" id="UP000054099"/>
    </source>
</evidence>
<organism evidence="6 7">
    <name type="scientific">Fictibacillus enclensis</name>
    <dbReference type="NCBI Taxonomy" id="1017270"/>
    <lineage>
        <taxon>Bacteria</taxon>
        <taxon>Bacillati</taxon>
        <taxon>Bacillota</taxon>
        <taxon>Bacilli</taxon>
        <taxon>Bacillales</taxon>
        <taxon>Fictibacillaceae</taxon>
        <taxon>Fictibacillus</taxon>
    </lineage>
</organism>
<dbReference type="SUPFAM" id="SSF46689">
    <property type="entry name" value="Homeodomain-like"/>
    <property type="match status" value="1"/>
</dbReference>
<dbReference type="InterPro" id="IPR001647">
    <property type="entry name" value="HTH_TetR"/>
</dbReference>
<dbReference type="OrthoDB" id="9812484at2"/>
<dbReference type="EMBL" id="LNQN01000001">
    <property type="protein sequence ID" value="KSU84117.1"/>
    <property type="molecule type" value="Genomic_DNA"/>
</dbReference>
<evidence type="ECO:0000256" key="3">
    <source>
        <dbReference type="ARBA" id="ARBA00023163"/>
    </source>
</evidence>
<evidence type="ECO:0000313" key="6">
    <source>
        <dbReference type="EMBL" id="KSU84117.1"/>
    </source>
</evidence>
<protein>
    <submittedName>
        <fullName evidence="6">TetR family transcriptional regulator</fullName>
    </submittedName>
</protein>
<dbReference type="Pfam" id="PF00440">
    <property type="entry name" value="TetR_N"/>
    <property type="match status" value="1"/>
</dbReference>
<dbReference type="SUPFAM" id="SSF48498">
    <property type="entry name" value="Tetracyclin repressor-like, C-terminal domain"/>
    <property type="match status" value="1"/>
</dbReference>
<dbReference type="FunFam" id="1.10.10.60:FF:000141">
    <property type="entry name" value="TetR family transcriptional regulator"/>
    <property type="match status" value="1"/>
</dbReference>
<feature type="domain" description="HTH tetR-type" evidence="5">
    <location>
        <begin position="2"/>
        <end position="62"/>
    </location>
</feature>
<gene>
    <name evidence="6" type="ORF">AS030_00660</name>
</gene>
<evidence type="ECO:0000259" key="5">
    <source>
        <dbReference type="PROSITE" id="PS50977"/>
    </source>
</evidence>
<dbReference type="Proteomes" id="UP000054099">
    <property type="component" value="Unassembled WGS sequence"/>
</dbReference>
<dbReference type="InterPro" id="IPR009057">
    <property type="entry name" value="Homeodomain-like_sf"/>
</dbReference>
<evidence type="ECO:0000256" key="1">
    <source>
        <dbReference type="ARBA" id="ARBA00023015"/>
    </source>
</evidence>
<dbReference type="Gene3D" id="1.10.357.10">
    <property type="entry name" value="Tetracycline Repressor, domain 2"/>
    <property type="match status" value="1"/>
</dbReference>
<feature type="DNA-binding region" description="H-T-H motif" evidence="4">
    <location>
        <begin position="25"/>
        <end position="44"/>
    </location>
</feature>
<dbReference type="PROSITE" id="PS01081">
    <property type="entry name" value="HTH_TETR_1"/>
    <property type="match status" value="1"/>
</dbReference>
<accession>A0A0V8JAW2</accession>
<keyword evidence="2 4" id="KW-0238">DNA-binding</keyword>
<dbReference type="InterPro" id="IPR041490">
    <property type="entry name" value="KstR2_TetR_C"/>
</dbReference>
<dbReference type="PRINTS" id="PR00455">
    <property type="entry name" value="HTHTETR"/>
</dbReference>
<dbReference type="PANTHER" id="PTHR43479:SF11">
    <property type="entry name" value="ACREF_ENVCD OPERON REPRESSOR-RELATED"/>
    <property type="match status" value="1"/>
</dbReference>
<name>A0A0V8JAW2_9BACL</name>
<keyword evidence="1" id="KW-0805">Transcription regulation</keyword>
<evidence type="ECO:0000256" key="4">
    <source>
        <dbReference type="PROSITE-ProRule" id="PRU00335"/>
    </source>
</evidence>
<dbReference type="Pfam" id="PF17932">
    <property type="entry name" value="TetR_C_24"/>
    <property type="match status" value="1"/>
</dbReference>
<sequence length="189" mass="21763">MVDRRQNILEAAAKSFTLFGYKATTMDQVAKIANVGKGTIYTFFENKEELFKEIVSDLVQQIKHVAVEAIRQERPFHENLHAALYGVLDFRKSHKLAIKISQEGREMNTPAVKEASNMLETAVMSFIRQELEKAIEKGEIKKCNTEITSYVMLKMYVSLVFDWEMEHKPLSKEEIADIFENTLITGLRK</sequence>
<reference evidence="6 7" key="1">
    <citation type="journal article" date="2014" name="Antonie Van Leeuwenhoek">
        <title>Fictibacillus enclensis sp. nov., isolated from marine sediment.</title>
        <authorList>
            <person name="Dastager S.G."/>
            <person name="Mawlankar R."/>
            <person name="Srinivasan K."/>
            <person name="Tang S.K."/>
            <person name="Lee J.C."/>
            <person name="Ramana V.V."/>
            <person name="Shouche Y.S."/>
        </authorList>
    </citation>
    <scope>NUCLEOTIDE SEQUENCE [LARGE SCALE GENOMIC DNA]</scope>
    <source>
        <strain evidence="6 7">NIO-1003</strain>
    </source>
</reference>
<dbReference type="Gene3D" id="1.10.10.60">
    <property type="entry name" value="Homeodomain-like"/>
    <property type="match status" value="1"/>
</dbReference>
<dbReference type="PANTHER" id="PTHR43479">
    <property type="entry name" value="ACREF/ENVCD OPERON REPRESSOR-RELATED"/>
    <property type="match status" value="1"/>
</dbReference>
<evidence type="ECO:0000256" key="2">
    <source>
        <dbReference type="ARBA" id="ARBA00023125"/>
    </source>
</evidence>
<dbReference type="InterPro" id="IPR023772">
    <property type="entry name" value="DNA-bd_HTH_TetR-type_CS"/>
</dbReference>
<dbReference type="GO" id="GO:0003677">
    <property type="term" value="F:DNA binding"/>
    <property type="evidence" value="ECO:0007669"/>
    <property type="project" value="UniProtKB-UniRule"/>
</dbReference>
<dbReference type="InterPro" id="IPR036271">
    <property type="entry name" value="Tet_transcr_reg_TetR-rel_C_sf"/>
</dbReference>
<keyword evidence="7" id="KW-1185">Reference proteome</keyword>
<dbReference type="InterPro" id="IPR050624">
    <property type="entry name" value="HTH-type_Tx_Regulator"/>
</dbReference>
<dbReference type="PROSITE" id="PS50977">
    <property type="entry name" value="HTH_TETR_2"/>
    <property type="match status" value="1"/>
</dbReference>
<comment type="caution">
    <text evidence="6">The sequence shown here is derived from an EMBL/GenBank/DDBJ whole genome shotgun (WGS) entry which is preliminary data.</text>
</comment>